<proteinExistence type="predicted"/>
<evidence type="ECO:0000313" key="1">
    <source>
        <dbReference type="Proteomes" id="UP000887580"/>
    </source>
</evidence>
<evidence type="ECO:0000313" key="2">
    <source>
        <dbReference type="WBParaSite" id="PS1159_v2.g14808.t1"/>
    </source>
</evidence>
<reference evidence="2" key="1">
    <citation type="submission" date="2022-11" db="UniProtKB">
        <authorList>
            <consortium name="WormBaseParasite"/>
        </authorList>
    </citation>
    <scope>IDENTIFICATION</scope>
</reference>
<sequence>MSTSSPELNGEVVDYSQVAAVVDSISIAPLDMVALASEEQDQHGSLTIYDVLLIGSFVECWVGDVCYQGTVVDLDDTWLYLEIVTRFERQMRMLNLRYLQSARTLANPEQNDPCQLTEEDVDMDIAADRLRQKLTEVQEKTVNDISIEGIETFVYMKKMFNNVSWKNKSILVLDLVLINPPYSSEDCIIHSTDPRAEEAHLRVQKVMTALPTIIENRKLQMQLEGLSLDGPPKPIFDEDDEIPIEDGSN</sequence>
<name>A0AC35FA90_9BILA</name>
<accession>A0AC35FA90</accession>
<dbReference type="WBParaSite" id="PS1159_v2.g14808.t1">
    <property type="protein sequence ID" value="PS1159_v2.g14808.t1"/>
    <property type="gene ID" value="PS1159_v2.g14808"/>
</dbReference>
<protein>
    <submittedName>
        <fullName evidence="2">AD domain-containing protein</fullName>
    </submittedName>
</protein>
<organism evidence="1 2">
    <name type="scientific">Panagrolaimus sp. PS1159</name>
    <dbReference type="NCBI Taxonomy" id="55785"/>
    <lineage>
        <taxon>Eukaryota</taxon>
        <taxon>Metazoa</taxon>
        <taxon>Ecdysozoa</taxon>
        <taxon>Nematoda</taxon>
        <taxon>Chromadorea</taxon>
        <taxon>Rhabditida</taxon>
        <taxon>Tylenchina</taxon>
        <taxon>Panagrolaimomorpha</taxon>
        <taxon>Panagrolaimoidea</taxon>
        <taxon>Panagrolaimidae</taxon>
        <taxon>Panagrolaimus</taxon>
    </lineage>
</organism>
<dbReference type="Proteomes" id="UP000887580">
    <property type="component" value="Unplaced"/>
</dbReference>